<dbReference type="Proteomes" id="UP000672097">
    <property type="component" value="Unassembled WGS sequence"/>
</dbReference>
<keyword evidence="1" id="KW-0812">Transmembrane</keyword>
<evidence type="ECO:0000313" key="2">
    <source>
        <dbReference type="EMBL" id="MBQ0934787.1"/>
    </source>
</evidence>
<evidence type="ECO:0000256" key="1">
    <source>
        <dbReference type="SAM" id="Phobius"/>
    </source>
</evidence>
<protein>
    <recommendedName>
        <fullName evidence="4">Transmembrane protein</fullName>
    </recommendedName>
</protein>
<feature type="transmembrane region" description="Helical" evidence="1">
    <location>
        <begin position="12"/>
        <end position="32"/>
    </location>
</feature>
<evidence type="ECO:0008006" key="4">
    <source>
        <dbReference type="Google" id="ProtNLM"/>
    </source>
</evidence>
<proteinExistence type="predicted"/>
<accession>A0ABS5DUH6</accession>
<reference evidence="2 3" key="1">
    <citation type="submission" date="2021-04" db="EMBL/GenBank/DDBJ databases">
        <title>The genome sequence of type strain Ideonella paludis KCTC 32238.</title>
        <authorList>
            <person name="Liu Y."/>
        </authorList>
    </citation>
    <scope>NUCLEOTIDE SEQUENCE [LARGE SCALE GENOMIC DNA]</scope>
    <source>
        <strain evidence="2 3">KCTC 32238</strain>
    </source>
</reference>
<gene>
    <name evidence="2" type="ORF">KAK11_05545</name>
</gene>
<organism evidence="2 3">
    <name type="scientific">Ideonella paludis</name>
    <dbReference type="NCBI Taxonomy" id="1233411"/>
    <lineage>
        <taxon>Bacteria</taxon>
        <taxon>Pseudomonadati</taxon>
        <taxon>Pseudomonadota</taxon>
        <taxon>Betaproteobacteria</taxon>
        <taxon>Burkholderiales</taxon>
        <taxon>Sphaerotilaceae</taxon>
        <taxon>Ideonella</taxon>
    </lineage>
</organism>
<comment type="caution">
    <text evidence="2">The sequence shown here is derived from an EMBL/GenBank/DDBJ whole genome shotgun (WGS) entry which is preliminary data.</text>
</comment>
<dbReference type="EMBL" id="JAGQDG010000002">
    <property type="protein sequence ID" value="MBQ0934787.1"/>
    <property type="molecule type" value="Genomic_DNA"/>
</dbReference>
<dbReference type="RefSeq" id="WP_210807073.1">
    <property type="nucleotide sequence ID" value="NZ_JAGQDG010000002.1"/>
</dbReference>
<evidence type="ECO:0000313" key="3">
    <source>
        <dbReference type="Proteomes" id="UP000672097"/>
    </source>
</evidence>
<keyword evidence="3" id="KW-1185">Reference proteome</keyword>
<name>A0ABS5DUH6_9BURK</name>
<keyword evidence="1" id="KW-1133">Transmembrane helix</keyword>
<feature type="transmembrane region" description="Helical" evidence="1">
    <location>
        <begin position="52"/>
        <end position="71"/>
    </location>
</feature>
<sequence>MSTPTTFTVRALCILWPSFLMAGVLEMLVFSVVDPSSLQWFGGAPVEWSASAVYTVAFFVFWAVISTAGALTQMLVTTPSEGDHTPVRRSAPRWPS</sequence>
<keyword evidence="1" id="KW-0472">Membrane</keyword>